<dbReference type="PANTHER" id="PTHR37166">
    <property type="entry name" value="PROTEIN FLAG"/>
    <property type="match status" value="1"/>
</dbReference>
<dbReference type="InterPro" id="IPR035924">
    <property type="entry name" value="FlaG-like_sf"/>
</dbReference>
<reference evidence="2 3" key="1">
    <citation type="submission" date="2015-10" db="EMBL/GenBank/DDBJ databases">
        <title>Butyribacter intestini gen. nov., sp. nov., a butyric acid-producing bacterium of the family Lachnospiraceae isolated from the human faeces.</title>
        <authorList>
            <person name="Zou Y."/>
            <person name="Xue W."/>
            <person name="Luo G."/>
            <person name="Lv M."/>
        </authorList>
    </citation>
    <scope>NUCLEOTIDE SEQUENCE [LARGE SCALE GENOMIC DNA]</scope>
    <source>
        <strain evidence="2 3">TF01-11</strain>
    </source>
</reference>
<dbReference type="Pfam" id="PF03646">
    <property type="entry name" value="FlaG"/>
    <property type="match status" value="1"/>
</dbReference>
<proteinExistence type="predicted"/>
<organism evidence="2 3">
    <name type="scientific">Butyribacter intestini</name>
    <dbReference type="NCBI Taxonomy" id="1703332"/>
    <lineage>
        <taxon>Bacteria</taxon>
        <taxon>Bacillati</taxon>
        <taxon>Bacillota</taxon>
        <taxon>Clostridia</taxon>
        <taxon>Lachnospirales</taxon>
        <taxon>Lachnospiraceae</taxon>
        <taxon>Butyribacter</taxon>
    </lineage>
</organism>
<protein>
    <recommendedName>
        <fullName evidence="4">Flagellar protein FlaG</fullName>
    </recommendedName>
</protein>
<evidence type="ECO:0000313" key="3">
    <source>
        <dbReference type="Proteomes" id="UP000050833"/>
    </source>
</evidence>
<sequence>MEIESIKSVGAANSGAASSYVPPVSDTSGNSVKVVNDTQKAAATPSESNSDSNNQSEVQNQANENRKVAKSTIDSTISETNSKIKMSNTQLKYHIDEETQRISIKIIDKDTDKVIREVPPEETLEAIKKIWEIAGIIVDEKR</sequence>
<dbReference type="SUPFAM" id="SSF160214">
    <property type="entry name" value="FlaG-like"/>
    <property type="match status" value="1"/>
</dbReference>
<evidence type="ECO:0008006" key="4">
    <source>
        <dbReference type="Google" id="ProtNLM"/>
    </source>
</evidence>
<evidence type="ECO:0000256" key="1">
    <source>
        <dbReference type="SAM" id="MobiDB-lite"/>
    </source>
</evidence>
<feature type="compositionally biased region" description="Low complexity" evidence="1">
    <location>
        <begin position="46"/>
        <end position="61"/>
    </location>
</feature>
<accession>A0AAW3JR31</accession>
<dbReference type="Proteomes" id="UP000050833">
    <property type="component" value="Unassembled WGS sequence"/>
</dbReference>
<keyword evidence="3" id="KW-1185">Reference proteome</keyword>
<dbReference type="PANTHER" id="PTHR37166:SF1">
    <property type="entry name" value="PROTEIN FLAG"/>
    <property type="match status" value="1"/>
</dbReference>
<dbReference type="Gene3D" id="3.30.160.170">
    <property type="entry name" value="FlaG-like"/>
    <property type="match status" value="1"/>
</dbReference>
<name>A0AAW3JR31_9FIRM</name>
<feature type="compositionally biased region" description="Polar residues" evidence="1">
    <location>
        <begin position="25"/>
        <end position="41"/>
    </location>
</feature>
<dbReference type="EMBL" id="LLKB01000006">
    <property type="protein sequence ID" value="KQC84311.1"/>
    <property type="molecule type" value="Genomic_DNA"/>
</dbReference>
<comment type="caution">
    <text evidence="2">The sequence shown here is derived from an EMBL/GenBank/DDBJ whole genome shotgun (WGS) entry which is preliminary data.</text>
</comment>
<evidence type="ECO:0000313" key="2">
    <source>
        <dbReference type="EMBL" id="KQC84311.1"/>
    </source>
</evidence>
<gene>
    <name evidence="2" type="ORF">APZ18_13465</name>
</gene>
<feature type="compositionally biased region" description="Low complexity" evidence="1">
    <location>
        <begin position="8"/>
        <end position="19"/>
    </location>
</feature>
<dbReference type="AlphaFoldDB" id="A0AAW3JR31"/>
<dbReference type="RefSeq" id="WP_055945843.1">
    <property type="nucleotide sequence ID" value="NZ_JAQDCV010000003.1"/>
</dbReference>
<feature type="region of interest" description="Disordered" evidence="1">
    <location>
        <begin position="1"/>
        <end position="78"/>
    </location>
</feature>
<dbReference type="InterPro" id="IPR005186">
    <property type="entry name" value="FlaG"/>
</dbReference>